<keyword evidence="2" id="KW-1185">Reference proteome</keyword>
<gene>
    <name evidence="1" type="ORF">NIES593_19370</name>
</gene>
<sequence>MDAERYLAYLELIESLLAALGDEEATDISFKVNPDLIDIGLVEVMRGVASMAAEQGQQHSADFLTGLALQLEAYLCQNIST</sequence>
<accession>A0A1U7H9Q4</accession>
<dbReference type="EMBL" id="MRCB01000032">
    <property type="protein sequence ID" value="OKH20271.1"/>
    <property type="molecule type" value="Genomic_DNA"/>
</dbReference>
<evidence type="ECO:0000313" key="2">
    <source>
        <dbReference type="Proteomes" id="UP000186868"/>
    </source>
</evidence>
<dbReference type="AlphaFoldDB" id="A0A1U7H9Q4"/>
<comment type="caution">
    <text evidence="1">The sequence shown here is derived from an EMBL/GenBank/DDBJ whole genome shotgun (WGS) entry which is preliminary data.</text>
</comment>
<dbReference type="RefSeq" id="WP_015145591.1">
    <property type="nucleotide sequence ID" value="NZ_MRCB01000032.1"/>
</dbReference>
<protein>
    <submittedName>
        <fullName evidence="1">Uncharacterized protein</fullName>
    </submittedName>
</protein>
<proteinExistence type="predicted"/>
<evidence type="ECO:0000313" key="1">
    <source>
        <dbReference type="EMBL" id="OKH20271.1"/>
    </source>
</evidence>
<reference evidence="1 2" key="1">
    <citation type="submission" date="2016-11" db="EMBL/GenBank/DDBJ databases">
        <title>Draft Genome Sequences of Nine Cyanobacterial Strains from Diverse Habitats.</title>
        <authorList>
            <person name="Zhu T."/>
            <person name="Hou S."/>
            <person name="Lu X."/>
            <person name="Hess W.R."/>
        </authorList>
    </citation>
    <scope>NUCLEOTIDE SEQUENCE [LARGE SCALE GENOMIC DNA]</scope>
    <source>
        <strain evidence="1 2">NIES-593</strain>
    </source>
</reference>
<dbReference type="Proteomes" id="UP000186868">
    <property type="component" value="Unassembled WGS sequence"/>
</dbReference>
<organism evidence="1 2">
    <name type="scientific">Hydrococcus rivularis NIES-593</name>
    <dbReference type="NCBI Taxonomy" id="1921803"/>
    <lineage>
        <taxon>Bacteria</taxon>
        <taxon>Bacillati</taxon>
        <taxon>Cyanobacteriota</taxon>
        <taxon>Cyanophyceae</taxon>
        <taxon>Pleurocapsales</taxon>
        <taxon>Hydrococcaceae</taxon>
        <taxon>Hydrococcus</taxon>
    </lineage>
</organism>
<name>A0A1U7H9Q4_9CYAN</name>
<dbReference type="OrthoDB" id="433986at2"/>